<name>A0A5B7IBQ0_PORTR</name>
<gene>
    <name evidence="1" type="ORF">E2C01_072822</name>
</gene>
<accession>A0A5B7IBQ0</accession>
<keyword evidence="2" id="KW-1185">Reference proteome</keyword>
<organism evidence="1 2">
    <name type="scientific">Portunus trituberculatus</name>
    <name type="common">Swimming crab</name>
    <name type="synonym">Neptunus trituberculatus</name>
    <dbReference type="NCBI Taxonomy" id="210409"/>
    <lineage>
        <taxon>Eukaryota</taxon>
        <taxon>Metazoa</taxon>
        <taxon>Ecdysozoa</taxon>
        <taxon>Arthropoda</taxon>
        <taxon>Crustacea</taxon>
        <taxon>Multicrustacea</taxon>
        <taxon>Malacostraca</taxon>
        <taxon>Eumalacostraca</taxon>
        <taxon>Eucarida</taxon>
        <taxon>Decapoda</taxon>
        <taxon>Pleocyemata</taxon>
        <taxon>Brachyura</taxon>
        <taxon>Eubrachyura</taxon>
        <taxon>Portunoidea</taxon>
        <taxon>Portunidae</taxon>
        <taxon>Portuninae</taxon>
        <taxon>Portunus</taxon>
    </lineage>
</organism>
<dbReference type="EMBL" id="VSRR010048154">
    <property type="protein sequence ID" value="MPC78338.1"/>
    <property type="molecule type" value="Genomic_DNA"/>
</dbReference>
<sequence>MRSLFPDLCCCFADTRVEKCEKDCARYPGSQGSQEGKFTVNEDSTLTGFIHFMLCFTSKGKLKYLCKFYLVSL</sequence>
<reference evidence="1 2" key="1">
    <citation type="submission" date="2019-05" db="EMBL/GenBank/DDBJ databases">
        <title>Another draft genome of Portunus trituberculatus and its Hox gene families provides insights of decapod evolution.</title>
        <authorList>
            <person name="Jeong J.-H."/>
            <person name="Song I."/>
            <person name="Kim S."/>
            <person name="Choi T."/>
            <person name="Kim D."/>
            <person name="Ryu S."/>
            <person name="Kim W."/>
        </authorList>
    </citation>
    <scope>NUCLEOTIDE SEQUENCE [LARGE SCALE GENOMIC DNA]</scope>
    <source>
        <tissue evidence="1">Muscle</tissue>
    </source>
</reference>
<protein>
    <submittedName>
        <fullName evidence="1">Uncharacterized protein</fullName>
    </submittedName>
</protein>
<evidence type="ECO:0000313" key="2">
    <source>
        <dbReference type="Proteomes" id="UP000324222"/>
    </source>
</evidence>
<proteinExistence type="predicted"/>
<dbReference type="AlphaFoldDB" id="A0A5B7IBQ0"/>
<evidence type="ECO:0000313" key="1">
    <source>
        <dbReference type="EMBL" id="MPC78338.1"/>
    </source>
</evidence>
<comment type="caution">
    <text evidence="1">The sequence shown here is derived from an EMBL/GenBank/DDBJ whole genome shotgun (WGS) entry which is preliminary data.</text>
</comment>
<dbReference type="Proteomes" id="UP000324222">
    <property type="component" value="Unassembled WGS sequence"/>
</dbReference>